<dbReference type="RefSeq" id="WP_116854619.1">
    <property type="nucleotide sequence ID" value="NZ_QTJV01000006.1"/>
</dbReference>
<dbReference type="OrthoDB" id="5993839at2"/>
<keyword evidence="3" id="KW-1185">Reference proteome</keyword>
<proteinExistence type="predicted"/>
<organism evidence="2 3">
    <name type="scientific">Chitinophaga silvisoli</name>
    <dbReference type="NCBI Taxonomy" id="2291814"/>
    <lineage>
        <taxon>Bacteria</taxon>
        <taxon>Pseudomonadati</taxon>
        <taxon>Bacteroidota</taxon>
        <taxon>Chitinophagia</taxon>
        <taxon>Chitinophagales</taxon>
        <taxon>Chitinophagaceae</taxon>
        <taxon>Chitinophaga</taxon>
    </lineage>
</organism>
<accession>A0A3E1P0I3</accession>
<feature type="chain" id="PRO_5017585483" description="VCBS repeat-containing protein" evidence="1">
    <location>
        <begin position="19"/>
        <end position="347"/>
    </location>
</feature>
<name>A0A3E1P0I3_9BACT</name>
<reference evidence="2 3" key="1">
    <citation type="submission" date="2018-08" db="EMBL/GenBank/DDBJ databases">
        <title>Chitinophaga sp. K20C18050901, a novel bacterium isolated from forest soil.</title>
        <authorList>
            <person name="Wang C."/>
        </authorList>
    </citation>
    <scope>NUCLEOTIDE SEQUENCE [LARGE SCALE GENOMIC DNA]</scope>
    <source>
        <strain evidence="2 3">K20C18050901</strain>
    </source>
</reference>
<gene>
    <name evidence="2" type="ORF">DXN04_17200</name>
</gene>
<dbReference type="Proteomes" id="UP000261174">
    <property type="component" value="Unassembled WGS sequence"/>
</dbReference>
<dbReference type="NCBIfam" id="NF047539">
    <property type="entry name" value="XAC2610_fam"/>
    <property type="match status" value="1"/>
</dbReference>
<evidence type="ECO:0000313" key="2">
    <source>
        <dbReference type="EMBL" id="RFM33697.1"/>
    </source>
</evidence>
<evidence type="ECO:0000256" key="1">
    <source>
        <dbReference type="SAM" id="SignalP"/>
    </source>
</evidence>
<dbReference type="AlphaFoldDB" id="A0A3E1P0I3"/>
<sequence>MKRSPLILVLLACSNAFAQHNISFKIDGFSNKYYGLVQVHDTAEVFKAGTVKVFDKSTKKELFHTTSDELTFDFHDGQVKANIMEAPYGEQSLIIYEDFNFDGVKDFALMDGQNSCYHGPSFQIWLAQGAGFKHSEAFTRLAQEYCGMFIVNQKDKVLETMTKSGCCWHQFSRFKVENGQLKTLSVEESSLSNTEPYFEEVSQQTWVNGKEEQTLKQYMNEQADTLFSFTLAKNGKQVVVFHAGGDSEFLFYVLCQKDGSVEFSYPEVVYDEKKQENVAGVMNYSSGKLAFKNEEASYEVYDEGNGKIGVRVLSEGKSYVFEGVAGSVKGGLAGLKDVEKKNLRKTM</sequence>
<dbReference type="InterPro" id="IPR058087">
    <property type="entry name" value="XAC2610_dom"/>
</dbReference>
<protein>
    <recommendedName>
        <fullName evidence="4">VCBS repeat-containing protein</fullName>
    </recommendedName>
</protein>
<evidence type="ECO:0008006" key="4">
    <source>
        <dbReference type="Google" id="ProtNLM"/>
    </source>
</evidence>
<evidence type="ECO:0000313" key="3">
    <source>
        <dbReference type="Proteomes" id="UP000261174"/>
    </source>
</evidence>
<comment type="caution">
    <text evidence="2">The sequence shown here is derived from an EMBL/GenBank/DDBJ whole genome shotgun (WGS) entry which is preliminary data.</text>
</comment>
<keyword evidence="1" id="KW-0732">Signal</keyword>
<feature type="signal peptide" evidence="1">
    <location>
        <begin position="1"/>
        <end position="18"/>
    </location>
</feature>
<dbReference type="EMBL" id="QTJV01000006">
    <property type="protein sequence ID" value="RFM33697.1"/>
    <property type="molecule type" value="Genomic_DNA"/>
</dbReference>